<dbReference type="EC" id="2.5.1.108" evidence="4"/>
<reference evidence="19" key="1">
    <citation type="submission" date="2020-04" db="EMBL/GenBank/DDBJ databases">
        <title>Analysis of mating type loci in Filobasidium floriforme.</title>
        <authorList>
            <person name="Nowrousian M."/>
        </authorList>
    </citation>
    <scope>NUCLEOTIDE SEQUENCE</scope>
    <source>
        <strain evidence="19">CBS 6242</strain>
    </source>
</reference>
<comment type="similarity">
    <text evidence="3">Belongs to the DPH1/DPH2 family. DPH1 subfamily.</text>
</comment>
<comment type="pathway">
    <text evidence="2">Protein modification; peptidyl-diphthamide biosynthesis.</text>
</comment>
<keyword evidence="10" id="KW-0408">Iron</keyword>
<evidence type="ECO:0000256" key="18">
    <source>
        <dbReference type="SAM" id="MobiDB-lite"/>
    </source>
</evidence>
<comment type="subunit">
    <text evidence="15">Component of the 2-(3-amino-3-carboxypropyl)histidine synthase complex composed of DPH1, DPH2, DPH3 and a NADH-dependent reductase, predominantly CBR1.</text>
</comment>
<dbReference type="NCBIfam" id="TIGR00322">
    <property type="entry name" value="diphth2_R"/>
    <property type="match status" value="3"/>
</dbReference>
<dbReference type="AlphaFoldDB" id="A0A8K0JV07"/>
<sequence length="568" mass="61548">MAEPSMDPINTPVAPALKPKRRFVGASSRPNASRGGKAVPPRRVNQIPDEILNDKALNEAISDLPGNYSFEIHKTVHALRKDRIQCVALQMPEGLMIYGPIIADILEEYTYPETPEGKWKGMTLEPLLLADVTYGACCIDDFTAKEMGAEMIVHYGHSCLIPVSQTTLKTLYIFVEIAIDPLHLSLSVRRNFPSESTAFQRTILDRQASGSSSTSNNNNNVTPDKGKGRLEIGIEEDPSGVVPVAKKTKIALVSTVQFISAVHALREALEEALPSLDMGIDNDNADASTAGKGKSELLRIKAEEVGVWRGAYEIVIPQSKPLSPGEVLGCTAPKLDDDVDALIYVGDGRFHLESIMIANPSCPAFRYDPYDKKFTREGYEHEEMRGLRGEAVKQARKNLLTGTVTGDAQVGIAEDKEVYEGNAGAAGFGVVLGTLGRQGSLSVLKTIKAGLPTTDASTAEIPPYLLLLSELSPQKLDLLPHSQLSTFVQTSCPRLSIDWGYAFSRPLLSPYEASVASGRIKGWGGLRLEDGLGTSVGEGGYPMDFYSDDSLGPWTPRHGMGRPKRVVV</sequence>
<comment type="function">
    <text evidence="17">Catalyzes the first step of diphthamide biosynthesis, a post-translational modification of histidine which occurs in elongation factor 2. DPH1 and DPH2 transfer a 3-amino-3-carboxypropyl (ACP) group from S-adenosyl-L-methionine (SAM) to a histidine residue, the reaction is assisted by a reduction system comprising DPH3 and a NADH-dependent reductase, predominantly CBR1.</text>
</comment>
<evidence type="ECO:0000256" key="11">
    <source>
        <dbReference type="ARBA" id="ARBA00023014"/>
    </source>
</evidence>
<dbReference type="InterPro" id="IPR035435">
    <property type="entry name" value="DPH1/DPH2_euk_archaea"/>
</dbReference>
<evidence type="ECO:0000256" key="13">
    <source>
        <dbReference type="ARBA" id="ARBA00032574"/>
    </source>
</evidence>
<dbReference type="GO" id="GO:0051536">
    <property type="term" value="F:iron-sulfur cluster binding"/>
    <property type="evidence" value="ECO:0007669"/>
    <property type="project" value="UniProtKB-KW"/>
</dbReference>
<dbReference type="PIRSF" id="PIRSF004967">
    <property type="entry name" value="DPH1"/>
    <property type="match status" value="1"/>
</dbReference>
<dbReference type="FunFam" id="3.40.50.11850:FF:000006">
    <property type="entry name" value="2-(3-amino-3-carboxypropyl)histidine synthase subunit 1"/>
    <property type="match status" value="1"/>
</dbReference>
<keyword evidence="9" id="KW-0479">Metal-binding</keyword>
<dbReference type="InterPro" id="IPR042263">
    <property type="entry name" value="DPH1/DPH2_1"/>
</dbReference>
<keyword evidence="20" id="KW-1185">Reference proteome</keyword>
<dbReference type="EMBL" id="JABELV010000017">
    <property type="protein sequence ID" value="KAG7567020.1"/>
    <property type="molecule type" value="Genomic_DNA"/>
</dbReference>
<keyword evidence="7" id="KW-0808">Transferase</keyword>
<dbReference type="Proteomes" id="UP000812966">
    <property type="component" value="Unassembled WGS sequence"/>
</dbReference>
<keyword evidence="8" id="KW-0949">S-adenosyl-L-methionine</keyword>
<dbReference type="Gene3D" id="3.40.50.11860">
    <property type="entry name" value="Diphthamide synthesis DPH1/DPH2 domain 3"/>
    <property type="match status" value="1"/>
</dbReference>
<gene>
    <name evidence="19" type="ORF">FFLO_01279</name>
</gene>
<evidence type="ECO:0000256" key="5">
    <source>
        <dbReference type="ARBA" id="ARBA00021915"/>
    </source>
</evidence>
<dbReference type="Gene3D" id="3.40.50.11840">
    <property type="entry name" value="Diphthamide synthesis DPH1/DPH2 domain 1"/>
    <property type="match status" value="1"/>
</dbReference>
<dbReference type="UniPathway" id="UPA00559"/>
<dbReference type="InterPro" id="IPR042264">
    <property type="entry name" value="DPH1/DPH2_2"/>
</dbReference>
<keyword evidence="11" id="KW-0411">Iron-sulfur</keyword>
<evidence type="ECO:0000256" key="12">
    <source>
        <dbReference type="ARBA" id="ARBA00031690"/>
    </source>
</evidence>
<evidence type="ECO:0000256" key="14">
    <source>
        <dbReference type="ARBA" id="ARBA00032789"/>
    </source>
</evidence>
<dbReference type="InterPro" id="IPR016435">
    <property type="entry name" value="DPH1/DPH2"/>
</dbReference>
<feature type="region of interest" description="Disordered" evidence="18">
    <location>
        <begin position="206"/>
        <end position="229"/>
    </location>
</feature>
<dbReference type="FunFam" id="3.40.50.11840:FF:000001">
    <property type="entry name" value="2-(3-amino-3-carboxypropyl)histidine synthase subunit 1"/>
    <property type="match status" value="1"/>
</dbReference>
<protein>
    <recommendedName>
        <fullName evidence="5">2-(3-amino-3-carboxypropyl)histidine synthase subunit 1</fullName>
        <ecNumber evidence="4">2.5.1.108</ecNumber>
    </recommendedName>
    <alternativeName>
        <fullName evidence="13">Diphthamide biosynthesis protein 1</fullName>
    </alternativeName>
    <alternativeName>
        <fullName evidence="14">Diphtheria toxin resistance protein 1</fullName>
    </alternativeName>
    <alternativeName>
        <fullName evidence="12">S-adenosyl-L-methionine:L-histidine 3-amino-3-carboxypropyltransferase 1</fullName>
    </alternativeName>
</protein>
<comment type="catalytic activity">
    <reaction evidence="16">
        <text>L-histidyl-[translation elongation factor 2] + S-adenosyl-L-methionine = 2-[(3S)-amino-3-carboxypropyl]-L-histidyl-[translation elongation factor 2] + S-methyl-5'-thioadenosine + H(+)</text>
        <dbReference type="Rhea" id="RHEA:36783"/>
        <dbReference type="Rhea" id="RHEA-COMP:9748"/>
        <dbReference type="Rhea" id="RHEA-COMP:9749"/>
        <dbReference type="ChEBI" id="CHEBI:15378"/>
        <dbReference type="ChEBI" id="CHEBI:17509"/>
        <dbReference type="ChEBI" id="CHEBI:29979"/>
        <dbReference type="ChEBI" id="CHEBI:59789"/>
        <dbReference type="ChEBI" id="CHEBI:73995"/>
        <dbReference type="EC" id="2.5.1.108"/>
    </reaction>
</comment>
<proteinExistence type="inferred from homology"/>
<dbReference type="GO" id="GO:0046872">
    <property type="term" value="F:metal ion binding"/>
    <property type="evidence" value="ECO:0007669"/>
    <property type="project" value="UniProtKB-KW"/>
</dbReference>
<evidence type="ECO:0000313" key="19">
    <source>
        <dbReference type="EMBL" id="KAG7567020.1"/>
    </source>
</evidence>
<keyword evidence="6" id="KW-0963">Cytoplasm</keyword>
<evidence type="ECO:0000313" key="20">
    <source>
        <dbReference type="Proteomes" id="UP000812966"/>
    </source>
</evidence>
<accession>A0A8K0JV07</accession>
<evidence type="ECO:0000256" key="2">
    <source>
        <dbReference type="ARBA" id="ARBA00005156"/>
    </source>
</evidence>
<evidence type="ECO:0000256" key="17">
    <source>
        <dbReference type="ARBA" id="ARBA00060338"/>
    </source>
</evidence>
<dbReference type="GO" id="GO:0090560">
    <property type="term" value="F:2-(3-amino-3-carboxypropyl)histidine synthase activity"/>
    <property type="evidence" value="ECO:0007669"/>
    <property type="project" value="UniProtKB-EC"/>
</dbReference>
<dbReference type="PANTHER" id="PTHR10762">
    <property type="entry name" value="DIPHTHAMIDE BIOSYNTHESIS PROTEIN"/>
    <property type="match status" value="1"/>
</dbReference>
<name>A0A8K0JV07_9TREE</name>
<evidence type="ECO:0000256" key="7">
    <source>
        <dbReference type="ARBA" id="ARBA00022679"/>
    </source>
</evidence>
<dbReference type="GO" id="GO:0017183">
    <property type="term" value="P:protein histidyl modification to diphthamide"/>
    <property type="evidence" value="ECO:0007669"/>
    <property type="project" value="UniProtKB-UniPathway"/>
</dbReference>
<feature type="compositionally biased region" description="Low complexity" evidence="18">
    <location>
        <begin position="209"/>
        <end position="220"/>
    </location>
</feature>
<comment type="caution">
    <text evidence="19">The sequence shown here is derived from an EMBL/GenBank/DDBJ whole genome shotgun (WGS) entry which is preliminary data.</text>
</comment>
<evidence type="ECO:0000256" key="15">
    <source>
        <dbReference type="ARBA" id="ARBA00034128"/>
    </source>
</evidence>
<evidence type="ECO:0000256" key="9">
    <source>
        <dbReference type="ARBA" id="ARBA00022723"/>
    </source>
</evidence>
<evidence type="ECO:0000256" key="8">
    <source>
        <dbReference type="ARBA" id="ARBA00022691"/>
    </source>
</evidence>
<evidence type="ECO:0000256" key="16">
    <source>
        <dbReference type="ARBA" id="ARBA00048403"/>
    </source>
</evidence>
<evidence type="ECO:0000256" key="1">
    <source>
        <dbReference type="ARBA" id="ARBA00001966"/>
    </source>
</evidence>
<evidence type="ECO:0000256" key="6">
    <source>
        <dbReference type="ARBA" id="ARBA00022490"/>
    </source>
</evidence>
<evidence type="ECO:0000256" key="4">
    <source>
        <dbReference type="ARBA" id="ARBA00012221"/>
    </source>
</evidence>
<dbReference type="Gene3D" id="3.40.50.11850">
    <property type="entry name" value="Diphthamide synthesis DPH1/DPH2 domain 2"/>
    <property type="match status" value="1"/>
</dbReference>
<feature type="region of interest" description="Disordered" evidence="18">
    <location>
        <begin position="1"/>
        <end position="42"/>
    </location>
</feature>
<evidence type="ECO:0000256" key="10">
    <source>
        <dbReference type="ARBA" id="ARBA00023004"/>
    </source>
</evidence>
<dbReference type="InterPro" id="IPR042265">
    <property type="entry name" value="DPH1/DPH2_3"/>
</dbReference>
<dbReference type="SFLD" id="SFLDS00032">
    <property type="entry name" value="Radical_SAM_3-amino-3-carboxyp"/>
    <property type="match status" value="1"/>
</dbReference>
<evidence type="ECO:0000256" key="3">
    <source>
        <dbReference type="ARBA" id="ARBA00010173"/>
    </source>
</evidence>
<comment type="cofactor">
    <cofactor evidence="1">
        <name>[4Fe-4S] cluster</name>
        <dbReference type="ChEBI" id="CHEBI:49883"/>
    </cofactor>
</comment>
<dbReference type="Pfam" id="PF01866">
    <property type="entry name" value="Diphthamide_syn"/>
    <property type="match status" value="3"/>
</dbReference>
<dbReference type="PANTHER" id="PTHR10762:SF1">
    <property type="entry name" value="2-(3-AMINO-3-CARBOXYPROPYL)HISTIDINE SYNTHASE SUBUNIT 1"/>
    <property type="match status" value="1"/>
</dbReference>
<organism evidence="19 20">
    <name type="scientific">Filobasidium floriforme</name>
    <dbReference type="NCBI Taxonomy" id="5210"/>
    <lineage>
        <taxon>Eukaryota</taxon>
        <taxon>Fungi</taxon>
        <taxon>Dikarya</taxon>
        <taxon>Basidiomycota</taxon>
        <taxon>Agaricomycotina</taxon>
        <taxon>Tremellomycetes</taxon>
        <taxon>Filobasidiales</taxon>
        <taxon>Filobasidiaceae</taxon>
        <taxon>Filobasidium</taxon>
    </lineage>
</organism>